<dbReference type="PANTHER" id="PTHR37490:SF1">
    <property type="entry name" value="GLYCOSYLTRANSFERASE 2-LIKE DOMAIN-CONTAINING PROTEIN"/>
    <property type="match status" value="1"/>
</dbReference>
<protein>
    <submittedName>
        <fullName evidence="1">Uncharacterized protein</fullName>
    </submittedName>
</protein>
<accession>A0ABR4A5P3</accession>
<organism evidence="1 2">
    <name type="scientific">Stereocaulon virgatum</name>
    <dbReference type="NCBI Taxonomy" id="373712"/>
    <lineage>
        <taxon>Eukaryota</taxon>
        <taxon>Fungi</taxon>
        <taxon>Dikarya</taxon>
        <taxon>Ascomycota</taxon>
        <taxon>Pezizomycotina</taxon>
        <taxon>Lecanoromycetes</taxon>
        <taxon>OSLEUM clade</taxon>
        <taxon>Lecanoromycetidae</taxon>
        <taxon>Lecanorales</taxon>
        <taxon>Lecanorineae</taxon>
        <taxon>Stereocaulaceae</taxon>
        <taxon>Stereocaulon</taxon>
    </lineage>
</organism>
<evidence type="ECO:0000313" key="2">
    <source>
        <dbReference type="Proteomes" id="UP001590950"/>
    </source>
</evidence>
<dbReference type="Pfam" id="PF11913">
    <property type="entry name" value="DUF3431"/>
    <property type="match status" value="1"/>
</dbReference>
<dbReference type="EMBL" id="JBEFKJ010000022">
    <property type="protein sequence ID" value="KAL2040236.1"/>
    <property type="molecule type" value="Genomic_DNA"/>
</dbReference>
<keyword evidence="2" id="KW-1185">Reference proteome</keyword>
<evidence type="ECO:0000313" key="1">
    <source>
        <dbReference type="EMBL" id="KAL2040236.1"/>
    </source>
</evidence>
<sequence length="272" mass="31663">MSLQPNFEIVVAHYNEDLSWLKDEVDACSIYSKGGDKNVPQYPHHKLPNIGREGHTYLYHIIKRYDTLADVTIFLQGRIDDHINISLGEIIERSLKTKDGEVTTFPFRELERFDNWDGIPWEEYPCWKKWSSMPCVRAAKTPAQYWQQFFPGAKVPASVGYPPGALFAVRKSTIQQYPRSFYQTLQGEFFLGKMTHVNPETGHFMERFWLAIWNPSEYVCWQDGDAAKEKRNRHGQLARGRWHVVPKFVEIDERTLPPTVTQLTTPPLSDED</sequence>
<comment type="caution">
    <text evidence="1">The sequence shown here is derived from an EMBL/GenBank/DDBJ whole genome shotgun (WGS) entry which is preliminary data.</text>
</comment>
<dbReference type="Proteomes" id="UP001590950">
    <property type="component" value="Unassembled WGS sequence"/>
</dbReference>
<dbReference type="InterPro" id="IPR021838">
    <property type="entry name" value="DUF3431"/>
</dbReference>
<reference evidence="1 2" key="1">
    <citation type="submission" date="2024-09" db="EMBL/GenBank/DDBJ databases">
        <title>Rethinking Asexuality: The Enigmatic Case of Functional Sexual Genes in Lepraria (Stereocaulaceae).</title>
        <authorList>
            <person name="Doellman M."/>
            <person name="Sun Y."/>
            <person name="Barcenas-Pena A."/>
            <person name="Lumbsch H.T."/>
            <person name="Grewe F."/>
        </authorList>
    </citation>
    <scope>NUCLEOTIDE SEQUENCE [LARGE SCALE GENOMIC DNA]</scope>
    <source>
        <strain evidence="1 2">Mercado 3170</strain>
    </source>
</reference>
<proteinExistence type="predicted"/>
<dbReference type="PANTHER" id="PTHR37490">
    <property type="entry name" value="EXPRESSED PROTEIN"/>
    <property type="match status" value="1"/>
</dbReference>
<name>A0ABR4A5P3_9LECA</name>
<gene>
    <name evidence="1" type="ORF">N7G274_007139</name>
</gene>